<evidence type="ECO:0000313" key="1">
    <source>
        <dbReference type="EMBL" id="RGB80902.1"/>
    </source>
</evidence>
<sequence length="129" mass="14596">MCKATEDIMSVSEREQAMLVHRERRMAIMIAAYAASSTKGANHDIMSVSEREQAMLVHRERRMAIMIAAYAASSTKGANHDIIKERACIEHEEGKLQILTNLIKDSILTIQGAAKRMNMTEEVFRSKMR</sequence>
<organism evidence="1 2">
    <name type="scientific">Coprococcus catus</name>
    <dbReference type="NCBI Taxonomy" id="116085"/>
    <lineage>
        <taxon>Bacteria</taxon>
        <taxon>Bacillati</taxon>
        <taxon>Bacillota</taxon>
        <taxon>Clostridia</taxon>
        <taxon>Lachnospirales</taxon>
        <taxon>Lachnospiraceae</taxon>
        <taxon>Coprococcus</taxon>
    </lineage>
</organism>
<gene>
    <name evidence="1" type="ORF">DW070_04950</name>
</gene>
<dbReference type="Proteomes" id="UP000260773">
    <property type="component" value="Unassembled WGS sequence"/>
</dbReference>
<evidence type="ECO:0000313" key="2">
    <source>
        <dbReference type="Proteomes" id="UP000260773"/>
    </source>
</evidence>
<comment type="caution">
    <text evidence="1">The sequence shown here is derived from an EMBL/GenBank/DDBJ whole genome shotgun (WGS) entry which is preliminary data.</text>
</comment>
<name>A0A3E2TRU7_9FIRM</name>
<protein>
    <submittedName>
        <fullName evidence="1">Uncharacterized protein</fullName>
    </submittedName>
</protein>
<reference evidence="1 2" key="1">
    <citation type="submission" date="2018-08" db="EMBL/GenBank/DDBJ databases">
        <title>A genome reference for cultivated species of the human gut microbiota.</title>
        <authorList>
            <person name="Zou Y."/>
            <person name="Xue W."/>
            <person name="Luo G."/>
        </authorList>
    </citation>
    <scope>NUCLEOTIDE SEQUENCE [LARGE SCALE GENOMIC DNA]</scope>
    <source>
        <strain evidence="1 2">AF45-17</strain>
    </source>
</reference>
<dbReference type="AlphaFoldDB" id="A0A3E2TRU7"/>
<dbReference type="EMBL" id="QVEP01000008">
    <property type="protein sequence ID" value="RGB80902.1"/>
    <property type="molecule type" value="Genomic_DNA"/>
</dbReference>
<proteinExistence type="predicted"/>
<accession>A0A3E2TRU7</accession>